<dbReference type="STRING" id="4565.A0A3B6MK93"/>
<dbReference type="Gramene" id="TraesCS5D02G077400.1">
    <property type="protein sequence ID" value="TraesCS5D02G077400.1"/>
    <property type="gene ID" value="TraesCS5D02G077400"/>
</dbReference>
<dbReference type="PANTHER" id="PTHR35323:SF5">
    <property type="entry name" value="ZINC FINGER CCCH DOMAIN-CONTAINING PROTEIN 62"/>
    <property type="match status" value="1"/>
</dbReference>
<dbReference type="GO" id="GO:0008270">
    <property type="term" value="F:zinc ion binding"/>
    <property type="evidence" value="ECO:0007669"/>
    <property type="project" value="UniProtKB-KW"/>
</dbReference>
<dbReference type="Gramene" id="TraesLDM5D03G03060760.1">
    <property type="protein sequence ID" value="TraesLDM5D03G03060760.1"/>
    <property type="gene ID" value="TraesLDM5D03G03060760"/>
</dbReference>
<feature type="domain" description="C3H1-type" evidence="3">
    <location>
        <begin position="731"/>
        <end position="758"/>
    </location>
</feature>
<dbReference type="Gramene" id="TraesCLE_scaffold_032294_01G000100.1">
    <property type="protein sequence ID" value="TraesCLE_scaffold_032294_01G000100.1"/>
    <property type="gene ID" value="TraesCLE_scaffold_032294_01G000100"/>
</dbReference>
<organism evidence="5">
    <name type="scientific">Triticum aestivum</name>
    <name type="common">Wheat</name>
    <dbReference type="NCBI Taxonomy" id="4565"/>
    <lineage>
        <taxon>Eukaryota</taxon>
        <taxon>Viridiplantae</taxon>
        <taxon>Streptophyta</taxon>
        <taxon>Embryophyta</taxon>
        <taxon>Tracheophyta</taxon>
        <taxon>Spermatophyta</taxon>
        <taxon>Magnoliopsida</taxon>
        <taxon>Liliopsida</taxon>
        <taxon>Poales</taxon>
        <taxon>Poaceae</taxon>
        <taxon>BOP clade</taxon>
        <taxon>Pooideae</taxon>
        <taxon>Triticodae</taxon>
        <taxon>Triticeae</taxon>
        <taxon>Triticinae</taxon>
        <taxon>Triticum</taxon>
    </lineage>
</organism>
<dbReference type="PaxDb" id="4565-Traes_5DS_19425E3EE.2"/>
<feature type="region of interest" description="Disordered" evidence="2">
    <location>
        <begin position="407"/>
        <end position="443"/>
    </location>
</feature>
<dbReference type="Gramene" id="TraesLAC5D03G03011690.1">
    <property type="protein sequence ID" value="TraesLAC5D03G03011690.1"/>
    <property type="gene ID" value="TraesLAC5D03G03011690"/>
</dbReference>
<dbReference type="Gramene" id="TraesCAD_scaffold_053731_01G000100.1">
    <property type="protein sequence ID" value="TraesCAD_scaffold_053731_01G000100.1"/>
    <property type="gene ID" value="TraesCAD_scaffold_053731_01G000100"/>
</dbReference>
<evidence type="ECO:0000259" key="4">
    <source>
        <dbReference type="PROSITE" id="PS50800"/>
    </source>
</evidence>
<evidence type="ECO:0000313" key="6">
    <source>
        <dbReference type="Proteomes" id="UP000019116"/>
    </source>
</evidence>
<feature type="compositionally biased region" description="Polar residues" evidence="2">
    <location>
        <begin position="345"/>
        <end position="363"/>
    </location>
</feature>
<dbReference type="GeneID" id="123119561"/>
<dbReference type="Gramene" id="TraesMAC5D03G03054260.1">
    <property type="protein sequence ID" value="TraesMAC5D03G03054260.1"/>
    <property type="gene ID" value="TraesMAC5D03G03054260"/>
</dbReference>
<dbReference type="OMA" id="WGSTDHD"/>
<dbReference type="Gene3D" id="1.10.720.30">
    <property type="entry name" value="SAP domain"/>
    <property type="match status" value="1"/>
</dbReference>
<name>A0A3B6MK93_WHEAT</name>
<dbReference type="InterPro" id="IPR056116">
    <property type="entry name" value="DUF7699"/>
</dbReference>
<dbReference type="OrthoDB" id="690722at2759"/>
<dbReference type="SMR" id="A0A3B6MK93"/>
<keyword evidence="1" id="KW-0863">Zinc-finger</keyword>
<gene>
    <name evidence="5" type="primary">LOC123119561</name>
</gene>
<feature type="region of interest" description="Disordered" evidence="2">
    <location>
        <begin position="336"/>
        <end position="363"/>
    </location>
</feature>
<dbReference type="Gramene" id="TraesNOR5D03G03084670.1">
    <property type="protein sequence ID" value="TraesNOR5D03G03084670.1"/>
    <property type="gene ID" value="TraesNOR5D03G03084670"/>
</dbReference>
<feature type="compositionally biased region" description="Basic and acidic residues" evidence="2">
    <location>
        <begin position="306"/>
        <end position="315"/>
    </location>
</feature>
<feature type="compositionally biased region" description="Polar residues" evidence="2">
    <location>
        <begin position="316"/>
        <end position="325"/>
    </location>
</feature>
<dbReference type="Gramene" id="TraesKAR5D01G0057300.1">
    <property type="protein sequence ID" value="cds.TraesKAR5D01G0057300.1"/>
    <property type="gene ID" value="TraesKAR5D01G0057300"/>
</dbReference>
<dbReference type="PROSITE" id="PS50800">
    <property type="entry name" value="SAP"/>
    <property type="match status" value="1"/>
</dbReference>
<dbReference type="Gramene" id="TraesSYM5D03G02994900.1">
    <property type="protein sequence ID" value="TraesSYM5D03G02994900.1"/>
    <property type="gene ID" value="TraesSYM5D03G02994900"/>
</dbReference>
<accession>A0A3B6MK93</accession>
<dbReference type="Pfam" id="PF02037">
    <property type="entry name" value="SAP"/>
    <property type="match status" value="1"/>
</dbReference>
<dbReference type="RefSeq" id="XP_044395346.1">
    <property type="nucleotide sequence ID" value="XM_044539411.1"/>
</dbReference>
<dbReference type="Gramene" id="TraesROB_scaffold_025667_01G000100.1">
    <property type="protein sequence ID" value="TraesROB_scaffold_025667_01G000100.1"/>
    <property type="gene ID" value="TraesROB_scaffold_025667_01G000100"/>
</dbReference>
<proteinExistence type="predicted"/>
<dbReference type="InterPro" id="IPR000571">
    <property type="entry name" value="Znf_CCCH"/>
</dbReference>
<keyword evidence="1" id="KW-0479">Metal-binding</keyword>
<protein>
    <recommendedName>
        <fullName evidence="7">C3H1-type domain-containing protein</fullName>
    </recommendedName>
</protein>
<dbReference type="InterPro" id="IPR036361">
    <property type="entry name" value="SAP_dom_sf"/>
</dbReference>
<reference evidence="5" key="1">
    <citation type="submission" date="2018-08" db="EMBL/GenBank/DDBJ databases">
        <authorList>
            <person name="Rossello M."/>
        </authorList>
    </citation>
    <scope>NUCLEOTIDE SEQUENCE [LARGE SCALE GENOMIC DNA]</scope>
    <source>
        <strain evidence="5">cv. Chinese Spring</strain>
    </source>
</reference>
<dbReference type="KEGG" id="taes:123119561"/>
<dbReference type="Gramene" id="TraesARI5D03G03008610.1">
    <property type="protein sequence ID" value="TraesARI5D03G03008610.1"/>
    <property type="gene ID" value="TraesARI5D03G03008610"/>
</dbReference>
<feature type="compositionally biased region" description="Basic and acidic residues" evidence="2">
    <location>
        <begin position="501"/>
        <end position="517"/>
    </location>
</feature>
<dbReference type="Pfam" id="PF00642">
    <property type="entry name" value="zf-CCCH"/>
    <property type="match status" value="1"/>
</dbReference>
<evidence type="ECO:0000256" key="2">
    <source>
        <dbReference type="SAM" id="MobiDB-lite"/>
    </source>
</evidence>
<dbReference type="AlphaFoldDB" id="A0A3B6MK93"/>
<keyword evidence="6" id="KW-1185">Reference proteome</keyword>
<feature type="region of interest" description="Disordered" evidence="2">
    <location>
        <begin position="1"/>
        <end position="64"/>
    </location>
</feature>
<dbReference type="EnsemblPlants" id="TraesCS5D02G077400.1">
    <property type="protein sequence ID" value="TraesCS5D02G077400.1"/>
    <property type="gene ID" value="TraesCS5D02G077400"/>
</dbReference>
<feature type="zinc finger region" description="C3H1-type" evidence="1">
    <location>
        <begin position="731"/>
        <end position="758"/>
    </location>
</feature>
<dbReference type="SUPFAM" id="SSF68906">
    <property type="entry name" value="SAP domain"/>
    <property type="match status" value="1"/>
</dbReference>
<dbReference type="Gramene" id="TraesWEE_scaffold_096103_01G000100.1">
    <property type="protein sequence ID" value="TraesWEE_scaffold_096103_01G000100.1"/>
    <property type="gene ID" value="TraesWEE_scaffold_096103_01G000100"/>
</dbReference>
<feature type="domain" description="SAP" evidence="4">
    <location>
        <begin position="118"/>
        <end position="152"/>
    </location>
</feature>
<sequence length="758" mass="87132">MAAAAARTGLPPADHDPLEGAESESEEEVESGEERGDDGSEAETLADLYGPDAGSDKDPSFDPAADKRAVGEAALWSRMARLSISARKGRKAPVALEMGNEDIDLLAMVDKLMHDGQLEKLKVYECKAYLRIHKLRLGGKKEELLNRIRDHIEVKLFGDVKYPVSSFVLNCKGDACKGDVVMFEQNIYRRKKGDPRGIKGRLCGQRTNAGRIIKESYGTAKQQHTFTVEIFWSKGYKPWPPLHPLLIKGRNLYKDKTMRQPWPDEKERSRVLEEKHARGFQARKSREVRIHEKEIDKMRRFNRLKDNKSKGKENMNEISSQTVVPQQKVVSTNPVDQRFNEGRSDSLQQGEPWNARQQQISSKQNPAVHLFHQQFLYQGPSVQHGKPEKTRQQQILSRPTTSEQIFKHPTQHDNHRPTPAQQMFKNPQEHNNHHQQQNKVLPQEGTTKTVSILGRAPCLHYGGPGNAVQQQKLSKPTPMEQIRNQSQPLKHEHRNLVLPQEDAKKGTNRVHSIDHGKAPCLQYAGPGNAMQQQSARPALPQQIKNPPQYAGPGNAMQQQSSRPALPQQIKNPPQPPKHQHTEVLRQEDGNRTYRVEPVDRRNNNYHNTTYDESAFQGRGTQHAKTHQHGSNGHPHAHGDSQWHQPLRPRIQDFSSRNQEGDYRDHRQTTQEQYNPEERYHHNQYGRGQMIQDQYQPQKIHHQNGHDSWRMNHNQYHPQENHHQNYRHAQQFPALKICRYYQQGLRCPYEGDCKFSHGS</sequence>
<evidence type="ECO:0000256" key="1">
    <source>
        <dbReference type="PROSITE-ProRule" id="PRU00723"/>
    </source>
</evidence>
<dbReference type="Gramene" id="TraesJUL5D03G03080210.1">
    <property type="protein sequence ID" value="TraesJUL5D03G03080210.1"/>
    <property type="gene ID" value="TraesJUL5D03G03080210"/>
</dbReference>
<dbReference type="PANTHER" id="PTHR35323">
    <property type="entry name" value="SAP DOMAIN-CONTAINING PROTEIN"/>
    <property type="match status" value="1"/>
</dbReference>
<evidence type="ECO:0008006" key="7">
    <source>
        <dbReference type="Google" id="ProtNLM"/>
    </source>
</evidence>
<dbReference type="PROSITE" id="PS50103">
    <property type="entry name" value="ZF_C3H1"/>
    <property type="match status" value="1"/>
</dbReference>
<dbReference type="Proteomes" id="UP000019116">
    <property type="component" value="Chromosome 5D"/>
</dbReference>
<feature type="compositionally biased region" description="Acidic residues" evidence="2">
    <location>
        <begin position="19"/>
        <end position="31"/>
    </location>
</feature>
<dbReference type="Pfam" id="PF24766">
    <property type="entry name" value="DUF7699"/>
    <property type="match status" value="1"/>
</dbReference>
<feature type="compositionally biased region" description="Basic and acidic residues" evidence="2">
    <location>
        <begin position="54"/>
        <end position="64"/>
    </location>
</feature>
<dbReference type="InterPro" id="IPR003034">
    <property type="entry name" value="SAP_dom"/>
</dbReference>
<reference evidence="5" key="2">
    <citation type="submission" date="2018-10" db="UniProtKB">
        <authorList>
            <consortium name="EnsemblPlants"/>
        </authorList>
    </citation>
    <scope>IDENTIFICATION</scope>
</reference>
<keyword evidence="1" id="KW-0862">Zinc</keyword>
<dbReference type="SMART" id="SM00356">
    <property type="entry name" value="ZnF_C3H1"/>
    <property type="match status" value="1"/>
</dbReference>
<feature type="compositionally biased region" description="Basic and acidic residues" evidence="2">
    <location>
        <begin position="579"/>
        <end position="602"/>
    </location>
</feature>
<feature type="region of interest" description="Disordered" evidence="2">
    <location>
        <begin position="461"/>
        <end position="643"/>
    </location>
</feature>
<dbReference type="Gramene" id="TraesCS5D03G0186200.1">
    <property type="protein sequence ID" value="TraesCS5D03G0186200.1.CDS"/>
    <property type="gene ID" value="TraesCS5D03G0186200"/>
</dbReference>
<evidence type="ECO:0000313" key="5">
    <source>
        <dbReference type="EnsemblPlants" id="TraesCS5D02G077400.1"/>
    </source>
</evidence>
<evidence type="ECO:0000259" key="3">
    <source>
        <dbReference type="PROSITE" id="PS50103"/>
    </source>
</evidence>
<dbReference type="Gramene" id="TraesSTA5D03G03047120.1">
    <property type="protein sequence ID" value="TraesSTA5D03G03047120.1"/>
    <property type="gene ID" value="TraesSTA5D03G03047120"/>
</dbReference>
<feature type="region of interest" description="Disordered" evidence="2">
    <location>
        <begin position="306"/>
        <end position="325"/>
    </location>
</feature>